<proteinExistence type="predicted"/>
<keyword evidence="2" id="KW-1185">Reference proteome</keyword>
<dbReference type="Proteomes" id="UP001596391">
    <property type="component" value="Unassembled WGS sequence"/>
</dbReference>
<protein>
    <submittedName>
        <fullName evidence="1">Uncharacterized protein</fullName>
    </submittedName>
</protein>
<accession>A0ABW1ZBU1</accession>
<reference evidence="2" key="1">
    <citation type="journal article" date="2019" name="Int. J. Syst. Evol. Microbiol.">
        <title>The Global Catalogue of Microorganisms (GCM) 10K type strain sequencing project: providing services to taxonomists for standard genome sequencing and annotation.</title>
        <authorList>
            <consortium name="The Broad Institute Genomics Platform"/>
            <consortium name="The Broad Institute Genome Sequencing Center for Infectious Disease"/>
            <person name="Wu L."/>
            <person name="Ma J."/>
        </authorList>
    </citation>
    <scope>NUCLEOTIDE SEQUENCE [LARGE SCALE GENOMIC DNA]</scope>
    <source>
        <strain evidence="2">CGMCC 1.16026</strain>
    </source>
</reference>
<evidence type="ECO:0000313" key="1">
    <source>
        <dbReference type="EMBL" id="MFC6645683.1"/>
    </source>
</evidence>
<organism evidence="1 2">
    <name type="scientific">Granulicella cerasi</name>
    <dbReference type="NCBI Taxonomy" id="741063"/>
    <lineage>
        <taxon>Bacteria</taxon>
        <taxon>Pseudomonadati</taxon>
        <taxon>Acidobacteriota</taxon>
        <taxon>Terriglobia</taxon>
        <taxon>Terriglobales</taxon>
        <taxon>Acidobacteriaceae</taxon>
        <taxon>Granulicella</taxon>
    </lineage>
</organism>
<evidence type="ECO:0000313" key="2">
    <source>
        <dbReference type="Proteomes" id="UP001596391"/>
    </source>
</evidence>
<sequence>MWQAGDALVLILPTREDAAFEPLLTSLRARRFVRGVVVVDAVVHALRALCAEAALGCRVALESEWLTHTPALIVSCAAHAHLSLALVVERTKLFEAHALGRLTASGEVAIAVDGAPAE</sequence>
<name>A0ABW1ZBU1_9BACT</name>
<comment type="caution">
    <text evidence="1">The sequence shown here is derived from an EMBL/GenBank/DDBJ whole genome shotgun (WGS) entry which is preliminary data.</text>
</comment>
<dbReference type="RefSeq" id="WP_263372038.1">
    <property type="nucleotide sequence ID" value="NZ_JAGSYD010000003.1"/>
</dbReference>
<gene>
    <name evidence="1" type="ORF">ACFQBQ_08830</name>
</gene>
<dbReference type="EMBL" id="JBHSWI010000001">
    <property type="protein sequence ID" value="MFC6645683.1"/>
    <property type="molecule type" value="Genomic_DNA"/>
</dbReference>